<feature type="non-terminal residue" evidence="1">
    <location>
        <position position="1"/>
    </location>
</feature>
<name>A0A0F8Z1F1_9ZZZZ</name>
<feature type="non-terminal residue" evidence="1">
    <location>
        <position position="347"/>
    </location>
</feature>
<dbReference type="InterPro" id="IPR050445">
    <property type="entry name" value="Bact_polysacc_biosynth/exp"/>
</dbReference>
<dbReference type="PANTHER" id="PTHR32309:SF13">
    <property type="entry name" value="FERRIC ENTEROBACTIN TRANSPORT PROTEIN FEPE"/>
    <property type="match status" value="1"/>
</dbReference>
<dbReference type="GO" id="GO:0005886">
    <property type="term" value="C:plasma membrane"/>
    <property type="evidence" value="ECO:0007669"/>
    <property type="project" value="TreeGrafter"/>
</dbReference>
<protein>
    <recommendedName>
        <fullName evidence="2">Tyrosine kinase G-rich domain-containing protein</fullName>
    </recommendedName>
</protein>
<comment type="caution">
    <text evidence="1">The sequence shown here is derived from an EMBL/GenBank/DDBJ whole genome shotgun (WGS) entry which is preliminary data.</text>
</comment>
<evidence type="ECO:0008006" key="2">
    <source>
        <dbReference type="Google" id="ProtNLM"/>
    </source>
</evidence>
<dbReference type="EMBL" id="LAZR01066253">
    <property type="protein sequence ID" value="KKK53941.1"/>
    <property type="molecule type" value="Genomic_DNA"/>
</dbReference>
<evidence type="ECO:0000313" key="1">
    <source>
        <dbReference type="EMBL" id="KKK53941.1"/>
    </source>
</evidence>
<proteinExistence type="predicted"/>
<dbReference type="AlphaFoldDB" id="A0A0F8Z1F1"/>
<organism evidence="1">
    <name type="scientific">marine sediment metagenome</name>
    <dbReference type="NCBI Taxonomy" id="412755"/>
    <lineage>
        <taxon>unclassified sequences</taxon>
        <taxon>metagenomes</taxon>
        <taxon>ecological metagenomes</taxon>
    </lineage>
</organism>
<reference evidence="1" key="1">
    <citation type="journal article" date="2015" name="Nature">
        <title>Complex archaea that bridge the gap between prokaryotes and eukaryotes.</title>
        <authorList>
            <person name="Spang A."/>
            <person name="Saw J.H."/>
            <person name="Jorgensen S.L."/>
            <person name="Zaremba-Niedzwiedzka K."/>
            <person name="Martijn J."/>
            <person name="Lind A.E."/>
            <person name="van Eijk R."/>
            <person name="Schleper C."/>
            <person name="Guy L."/>
            <person name="Ettema T.J."/>
        </authorList>
    </citation>
    <scope>NUCLEOTIDE SEQUENCE</scope>
</reference>
<accession>A0A0F8Z1F1</accession>
<sequence>LIDVYDKIPFKLDINTAEPQLLDQSIAIEFVDPAHFEISMSLKGGEGTIQNYDTKEKTPFSLPMQDFKKRYALGDPIDFPFLNFRVQPTAIPAVTGQKFQFMFRDFDTAVSEYRNLNVEQTPSGSSILTLTMTGTNKQRIVDYLNTSVSVLSKDQLERKNLFATKTIKFIDSSLADKTSELKNVQQELNRFRANNTSVGISGSEESMITKVSELDASQQQVEQQLQYYRNLENYLSTRTDYSSNIPAPSLTGIGEGSISQQVSNIIALSEQRKRLSYSAKPGNPVFNDLDRRINSIKSILLENISSSEQILNSQLEALRSDITTVESQMRKLPAEQQQLLGIQRKYN</sequence>
<dbReference type="GO" id="GO:0004713">
    <property type="term" value="F:protein tyrosine kinase activity"/>
    <property type="evidence" value="ECO:0007669"/>
    <property type="project" value="TreeGrafter"/>
</dbReference>
<dbReference type="PANTHER" id="PTHR32309">
    <property type="entry name" value="TYROSINE-PROTEIN KINASE"/>
    <property type="match status" value="1"/>
</dbReference>
<gene>
    <name evidence="1" type="ORF">LCGC14_3089730</name>
</gene>